<dbReference type="PANTHER" id="PTHR45528">
    <property type="entry name" value="SENSOR HISTIDINE KINASE CPXA"/>
    <property type="match status" value="1"/>
</dbReference>
<evidence type="ECO:0000256" key="11">
    <source>
        <dbReference type="ARBA" id="ARBA00022989"/>
    </source>
</evidence>
<keyword evidence="11 15" id="KW-1133">Transmembrane helix</keyword>
<sequence length="404" mass="46345">MLFNVKRSLRQWYFGHLRHQVFTVMSALMLLVVIAIGVIAWAATEIAADSFINQRVKLLQQQWIQTSLMASEWTSPEDNFLAVYQFEDDNKPSFLESITNLGIEEFELSDAHTVTFMSPFQQQWLHFVYYPELDPQMVDYGEGVMAYVGYMMVVVFALGLVVAHLLSGYFSGPIDLLVHQIQHPSDNINDSAISSRKDEIGALYRTYHQAYSRIQFFLKREQQFTRFASHELRTPVNVILGATDLLQIAEVNDKKRQIISRIQVANKEMDNLINTFLLLGREEKGIQPKKSLQAVINETIEQHHFLFSGRSIQLEQVLRSDVEVESYFAKVIVANLIRNAMSYTDCYVSIHLKGRRLVIGNDVREHDGQGFGHGDEIISAVCKSANWRYHLSVTSHKAKAVVYF</sequence>
<proteinExistence type="predicted"/>
<dbReference type="GeneID" id="77344491"/>
<evidence type="ECO:0000256" key="5">
    <source>
        <dbReference type="ARBA" id="ARBA00022553"/>
    </source>
</evidence>
<dbReference type="CDD" id="cd00082">
    <property type="entry name" value="HisKA"/>
    <property type="match status" value="1"/>
</dbReference>
<keyword evidence="8" id="KW-0547">Nucleotide-binding</keyword>
<keyword evidence="12" id="KW-0902">Two-component regulatory system</keyword>
<evidence type="ECO:0000256" key="8">
    <source>
        <dbReference type="ARBA" id="ARBA00022741"/>
    </source>
</evidence>
<evidence type="ECO:0000256" key="3">
    <source>
        <dbReference type="ARBA" id="ARBA00012438"/>
    </source>
</evidence>
<evidence type="ECO:0000256" key="14">
    <source>
        <dbReference type="SAM" id="Coils"/>
    </source>
</evidence>
<evidence type="ECO:0000256" key="6">
    <source>
        <dbReference type="ARBA" id="ARBA00022679"/>
    </source>
</evidence>
<feature type="coiled-coil region" evidence="14">
    <location>
        <begin position="248"/>
        <end position="275"/>
    </location>
</feature>
<dbReference type="InterPro" id="IPR036097">
    <property type="entry name" value="HisK_dim/P_sf"/>
</dbReference>
<dbReference type="SUPFAM" id="SSF47384">
    <property type="entry name" value="Homodimeric domain of signal transducing histidine kinase"/>
    <property type="match status" value="1"/>
</dbReference>
<evidence type="ECO:0000256" key="4">
    <source>
        <dbReference type="ARBA" id="ARBA00022475"/>
    </source>
</evidence>
<dbReference type="PANTHER" id="PTHR45528:SF1">
    <property type="entry name" value="SENSOR HISTIDINE KINASE CPXA"/>
    <property type="match status" value="1"/>
</dbReference>
<feature type="transmembrane region" description="Helical" evidence="15">
    <location>
        <begin position="21"/>
        <end position="43"/>
    </location>
</feature>
<evidence type="ECO:0000313" key="17">
    <source>
        <dbReference type="EMBL" id="KAB0482156.1"/>
    </source>
</evidence>
<comment type="catalytic activity">
    <reaction evidence="1">
        <text>ATP + protein L-histidine = ADP + protein N-phospho-L-histidine.</text>
        <dbReference type="EC" id="2.7.13.3"/>
    </reaction>
</comment>
<evidence type="ECO:0000256" key="2">
    <source>
        <dbReference type="ARBA" id="ARBA00004651"/>
    </source>
</evidence>
<dbReference type="GO" id="GO:0005524">
    <property type="term" value="F:ATP binding"/>
    <property type="evidence" value="ECO:0007669"/>
    <property type="project" value="UniProtKB-KW"/>
</dbReference>
<comment type="subcellular location">
    <subcellularLocation>
        <location evidence="2">Cell membrane</location>
        <topology evidence="2">Multi-pass membrane protein</topology>
    </subcellularLocation>
</comment>
<evidence type="ECO:0000256" key="13">
    <source>
        <dbReference type="ARBA" id="ARBA00023136"/>
    </source>
</evidence>
<accession>A0A7V7NWP2</accession>
<comment type="caution">
    <text evidence="17">The sequence shown here is derived from an EMBL/GenBank/DDBJ whole genome shotgun (WGS) entry which is preliminary data.</text>
</comment>
<keyword evidence="13 15" id="KW-0472">Membrane</keyword>
<evidence type="ECO:0000256" key="15">
    <source>
        <dbReference type="SAM" id="Phobius"/>
    </source>
</evidence>
<keyword evidence="9 17" id="KW-0418">Kinase</keyword>
<dbReference type="EMBL" id="VZPX01000005">
    <property type="protein sequence ID" value="KAB0482156.1"/>
    <property type="molecule type" value="Genomic_DNA"/>
</dbReference>
<evidence type="ECO:0000259" key="16">
    <source>
        <dbReference type="SMART" id="SM00388"/>
    </source>
</evidence>
<keyword evidence="4" id="KW-1003">Cell membrane</keyword>
<evidence type="ECO:0000256" key="12">
    <source>
        <dbReference type="ARBA" id="ARBA00023012"/>
    </source>
</evidence>
<reference evidence="17 18" key="1">
    <citation type="submission" date="2019-09" db="EMBL/GenBank/DDBJ databases">
        <title>Draft genome sequences of 48 bacterial type strains from the CCUG.</title>
        <authorList>
            <person name="Tunovic T."/>
            <person name="Pineiro-Iglesias B."/>
            <person name="Unosson C."/>
            <person name="Inganas E."/>
            <person name="Ohlen M."/>
            <person name="Cardew S."/>
            <person name="Jensie-Markopoulos S."/>
            <person name="Salva-Serra F."/>
            <person name="Jaen-Luchoro D."/>
            <person name="Karlsson R."/>
            <person name="Svensson-Stadler L."/>
            <person name="Chun J."/>
            <person name="Moore E."/>
        </authorList>
    </citation>
    <scope>NUCLEOTIDE SEQUENCE [LARGE SCALE GENOMIC DNA]</scope>
    <source>
        <strain evidence="17 18">CCUG 48643</strain>
    </source>
</reference>
<dbReference type="Proteomes" id="UP000423756">
    <property type="component" value="Unassembled WGS sequence"/>
</dbReference>
<gene>
    <name evidence="17" type="ORF">F7Q91_03990</name>
</gene>
<evidence type="ECO:0000256" key="1">
    <source>
        <dbReference type="ARBA" id="ARBA00000085"/>
    </source>
</evidence>
<dbReference type="SMART" id="SM00388">
    <property type="entry name" value="HisKA"/>
    <property type="match status" value="1"/>
</dbReference>
<dbReference type="Pfam" id="PF00512">
    <property type="entry name" value="HisKA"/>
    <property type="match status" value="1"/>
</dbReference>
<evidence type="ECO:0000256" key="7">
    <source>
        <dbReference type="ARBA" id="ARBA00022692"/>
    </source>
</evidence>
<dbReference type="InterPro" id="IPR050398">
    <property type="entry name" value="HssS/ArlS-like"/>
</dbReference>
<feature type="transmembrane region" description="Helical" evidence="15">
    <location>
        <begin position="144"/>
        <end position="166"/>
    </location>
</feature>
<evidence type="ECO:0000256" key="10">
    <source>
        <dbReference type="ARBA" id="ARBA00022840"/>
    </source>
</evidence>
<dbReference type="RefSeq" id="WP_137406745.1">
    <property type="nucleotide sequence ID" value="NZ_AP025466.1"/>
</dbReference>
<keyword evidence="6" id="KW-0808">Transferase</keyword>
<dbReference type="InterPro" id="IPR003661">
    <property type="entry name" value="HisK_dim/P_dom"/>
</dbReference>
<dbReference type="EC" id="2.7.13.3" evidence="3"/>
<feature type="domain" description="Signal transduction histidine kinase dimerisation/phosphoacceptor" evidence="16">
    <location>
        <begin position="220"/>
        <end position="285"/>
    </location>
</feature>
<keyword evidence="14" id="KW-0175">Coiled coil</keyword>
<dbReference type="Gene3D" id="1.10.287.130">
    <property type="match status" value="1"/>
</dbReference>
<name>A0A7V7NWP2_9VIBR</name>
<organism evidence="17 18">
    <name type="scientific">Vibrio chagasii</name>
    <dbReference type="NCBI Taxonomy" id="170679"/>
    <lineage>
        <taxon>Bacteria</taxon>
        <taxon>Pseudomonadati</taxon>
        <taxon>Pseudomonadota</taxon>
        <taxon>Gammaproteobacteria</taxon>
        <taxon>Vibrionales</taxon>
        <taxon>Vibrionaceae</taxon>
        <taxon>Vibrio</taxon>
    </lineage>
</organism>
<keyword evidence="10" id="KW-0067">ATP-binding</keyword>
<keyword evidence="7 15" id="KW-0812">Transmembrane</keyword>
<evidence type="ECO:0000313" key="18">
    <source>
        <dbReference type="Proteomes" id="UP000423756"/>
    </source>
</evidence>
<keyword evidence="5" id="KW-0597">Phosphoprotein</keyword>
<protein>
    <recommendedName>
        <fullName evidence="3">histidine kinase</fullName>
        <ecNumber evidence="3">2.7.13.3</ecNumber>
    </recommendedName>
</protein>
<dbReference type="GO" id="GO:0005886">
    <property type="term" value="C:plasma membrane"/>
    <property type="evidence" value="ECO:0007669"/>
    <property type="project" value="UniProtKB-SubCell"/>
</dbReference>
<dbReference type="GO" id="GO:0000155">
    <property type="term" value="F:phosphorelay sensor kinase activity"/>
    <property type="evidence" value="ECO:0007669"/>
    <property type="project" value="InterPro"/>
</dbReference>
<dbReference type="AlphaFoldDB" id="A0A7V7NWP2"/>
<evidence type="ECO:0000256" key="9">
    <source>
        <dbReference type="ARBA" id="ARBA00022777"/>
    </source>
</evidence>